<dbReference type="Proteomes" id="UP000199111">
    <property type="component" value="Unassembled WGS sequence"/>
</dbReference>
<keyword evidence="2" id="KW-1185">Reference proteome</keyword>
<evidence type="ECO:0000313" key="1">
    <source>
        <dbReference type="EMBL" id="SFJ02087.1"/>
    </source>
</evidence>
<evidence type="ECO:0000313" key="2">
    <source>
        <dbReference type="Proteomes" id="UP000199111"/>
    </source>
</evidence>
<dbReference type="AlphaFoldDB" id="A0A1I3MYQ1"/>
<accession>A0A1I3MYQ1</accession>
<name>A0A1I3MYQ1_9ACTN</name>
<gene>
    <name evidence="1" type="ORF">SAMN05216275_10653</name>
</gene>
<dbReference type="EMBL" id="FOQY01000006">
    <property type="protein sequence ID" value="SFJ02087.1"/>
    <property type="molecule type" value="Genomic_DNA"/>
</dbReference>
<organism evidence="1 2">
    <name type="scientific">Streptosporangium canum</name>
    <dbReference type="NCBI Taxonomy" id="324952"/>
    <lineage>
        <taxon>Bacteria</taxon>
        <taxon>Bacillati</taxon>
        <taxon>Actinomycetota</taxon>
        <taxon>Actinomycetes</taxon>
        <taxon>Streptosporangiales</taxon>
        <taxon>Streptosporangiaceae</taxon>
        <taxon>Streptosporangium</taxon>
    </lineage>
</organism>
<proteinExistence type="predicted"/>
<reference evidence="2" key="1">
    <citation type="submission" date="2016-10" db="EMBL/GenBank/DDBJ databases">
        <authorList>
            <person name="Varghese N."/>
            <person name="Submissions S."/>
        </authorList>
    </citation>
    <scope>NUCLEOTIDE SEQUENCE [LARGE SCALE GENOMIC DNA]</scope>
    <source>
        <strain evidence="2">CGMCC 4.2126</strain>
    </source>
</reference>
<sequence length="106" mass="11563">MPTRVVQYCFEKETADPSALMGATDAEIVTDCVRAGIRFLYVPPNAGDQILPIGGDPEVCNRVGKLENIPSAKHSLRGEMHGEFIYRFQILIAGFPYCYIAKVGGG</sequence>
<protein>
    <submittedName>
        <fullName evidence="1">Uncharacterized protein</fullName>
    </submittedName>
</protein>